<evidence type="ECO:0000313" key="8">
    <source>
        <dbReference type="EMBL" id="EPS59612.1"/>
    </source>
</evidence>
<organism evidence="8 9">
    <name type="scientific">Genlisea aurea</name>
    <dbReference type="NCBI Taxonomy" id="192259"/>
    <lineage>
        <taxon>Eukaryota</taxon>
        <taxon>Viridiplantae</taxon>
        <taxon>Streptophyta</taxon>
        <taxon>Embryophyta</taxon>
        <taxon>Tracheophyta</taxon>
        <taxon>Spermatophyta</taxon>
        <taxon>Magnoliopsida</taxon>
        <taxon>eudicotyledons</taxon>
        <taxon>Gunneridae</taxon>
        <taxon>Pentapetalae</taxon>
        <taxon>asterids</taxon>
        <taxon>lamiids</taxon>
        <taxon>Lamiales</taxon>
        <taxon>Lentibulariaceae</taxon>
        <taxon>Genlisea</taxon>
    </lineage>
</organism>
<feature type="transmembrane region" description="Helical" evidence="6">
    <location>
        <begin position="117"/>
        <end position="137"/>
    </location>
</feature>
<keyword evidence="9" id="KW-1185">Reference proteome</keyword>
<dbReference type="Pfam" id="PF00892">
    <property type="entry name" value="EamA"/>
    <property type="match status" value="1"/>
</dbReference>
<protein>
    <recommendedName>
        <fullName evidence="6">WAT1-related protein</fullName>
    </recommendedName>
</protein>
<dbReference type="AlphaFoldDB" id="S8DJE1"/>
<comment type="caution">
    <text evidence="8">The sequence shown here is derived from an EMBL/GenBank/DDBJ whole genome shotgun (WGS) entry which is preliminary data.</text>
</comment>
<evidence type="ECO:0000256" key="5">
    <source>
        <dbReference type="ARBA" id="ARBA00023136"/>
    </source>
</evidence>
<evidence type="ECO:0000256" key="6">
    <source>
        <dbReference type="RuleBase" id="RU363077"/>
    </source>
</evidence>
<feature type="non-terminal residue" evidence="8">
    <location>
        <position position="1"/>
    </location>
</feature>
<feature type="transmembrane region" description="Helical" evidence="6">
    <location>
        <begin position="85"/>
        <end position="105"/>
    </location>
</feature>
<dbReference type="EMBL" id="AUSU01008225">
    <property type="protein sequence ID" value="EPS59612.1"/>
    <property type="molecule type" value="Genomic_DNA"/>
</dbReference>
<dbReference type="GO" id="GO:0016020">
    <property type="term" value="C:membrane"/>
    <property type="evidence" value="ECO:0007669"/>
    <property type="project" value="UniProtKB-SubCell"/>
</dbReference>
<name>S8DJE1_9LAMI</name>
<dbReference type="InterPro" id="IPR037185">
    <property type="entry name" value="EmrE-like"/>
</dbReference>
<evidence type="ECO:0000259" key="7">
    <source>
        <dbReference type="Pfam" id="PF00892"/>
    </source>
</evidence>
<evidence type="ECO:0000256" key="3">
    <source>
        <dbReference type="ARBA" id="ARBA00022692"/>
    </source>
</evidence>
<gene>
    <name evidence="8" type="ORF">M569_15193</name>
</gene>
<feature type="non-terminal residue" evidence="8">
    <location>
        <position position="225"/>
    </location>
</feature>
<evidence type="ECO:0000256" key="2">
    <source>
        <dbReference type="ARBA" id="ARBA00007635"/>
    </source>
</evidence>
<comment type="similarity">
    <text evidence="2 6">Belongs to the drug/metabolite transporter (DMT) superfamily. Plant drug/metabolite exporter (P-DME) (TC 2.A.7.4) family.</text>
</comment>
<feature type="transmembrane region" description="Helical" evidence="6">
    <location>
        <begin position="22"/>
        <end position="40"/>
    </location>
</feature>
<evidence type="ECO:0000256" key="1">
    <source>
        <dbReference type="ARBA" id="ARBA00004141"/>
    </source>
</evidence>
<dbReference type="OrthoDB" id="1728340at2759"/>
<feature type="domain" description="EamA" evidence="7">
    <location>
        <begin position="87"/>
        <end position="224"/>
    </location>
</feature>
<dbReference type="InterPro" id="IPR000620">
    <property type="entry name" value="EamA_dom"/>
</dbReference>
<dbReference type="SUPFAM" id="SSF103481">
    <property type="entry name" value="Multidrug resistance efflux transporter EmrE"/>
    <property type="match status" value="1"/>
</dbReference>
<keyword evidence="5 6" id="KW-0472">Membrane</keyword>
<evidence type="ECO:0000313" key="9">
    <source>
        <dbReference type="Proteomes" id="UP000015453"/>
    </source>
</evidence>
<dbReference type="Proteomes" id="UP000015453">
    <property type="component" value="Unassembled WGS sequence"/>
</dbReference>
<feature type="transmembrane region" description="Helical" evidence="6">
    <location>
        <begin position="205"/>
        <end position="223"/>
    </location>
</feature>
<keyword evidence="4 6" id="KW-1133">Transmembrane helix</keyword>
<accession>S8DJE1</accession>
<dbReference type="PANTHER" id="PTHR31218">
    <property type="entry name" value="WAT1-RELATED PROTEIN"/>
    <property type="match status" value="1"/>
</dbReference>
<evidence type="ECO:0000256" key="4">
    <source>
        <dbReference type="ARBA" id="ARBA00022989"/>
    </source>
</evidence>
<comment type="subcellular location">
    <subcellularLocation>
        <location evidence="1 6">Membrane</location>
        <topology evidence="1 6">Multi-pass membrane protein</topology>
    </subcellularLocation>
</comment>
<proteinExistence type="inferred from homology"/>
<reference evidence="8 9" key="1">
    <citation type="journal article" date="2013" name="BMC Genomics">
        <title>The miniature genome of a carnivorous plant Genlisea aurea contains a low number of genes and short non-coding sequences.</title>
        <authorList>
            <person name="Leushkin E.V."/>
            <person name="Sutormin R.A."/>
            <person name="Nabieva E.R."/>
            <person name="Penin A.A."/>
            <person name="Kondrashov A.S."/>
            <person name="Logacheva M.D."/>
        </authorList>
    </citation>
    <scope>NUCLEOTIDE SEQUENCE [LARGE SCALE GENOMIC DNA]</scope>
</reference>
<feature type="transmembrane region" description="Helical" evidence="6">
    <location>
        <begin position="152"/>
        <end position="170"/>
    </location>
</feature>
<dbReference type="GO" id="GO:0022857">
    <property type="term" value="F:transmembrane transporter activity"/>
    <property type="evidence" value="ECO:0007669"/>
    <property type="project" value="InterPro"/>
</dbReference>
<dbReference type="InterPro" id="IPR030184">
    <property type="entry name" value="WAT1-related"/>
</dbReference>
<keyword evidence="3 6" id="KW-0812">Transmembrane</keyword>
<sequence length="225" mass="24243">LLHYAMVCSTETVNLQRREGQLKVGGTLICVFGAIVMALFRGPVVLPSKEAIFSSLDKVSAGDHEQAEASGLLLSTFFDWGLSTWHVGVICLIGNCMCLATYLAIQAPVLRKYPASISVTAYTYSFGAAFMLMTAIFTTNDLTDWYLTRSEVFAVCYAGIVASAINYGLLTWSNKTLGPSMVALYIPVQPAASAFLSRIFLGSSIYLGTVVGGVLIVSGLYMVTW</sequence>